<accession>A0AAW1BHW0</accession>
<feature type="compositionally biased region" description="Low complexity" evidence="1">
    <location>
        <begin position="129"/>
        <end position="150"/>
    </location>
</feature>
<feature type="compositionally biased region" description="Basic residues" evidence="1">
    <location>
        <begin position="186"/>
        <end position="197"/>
    </location>
</feature>
<keyword evidence="3" id="KW-1185">Reference proteome</keyword>
<dbReference type="Proteomes" id="UP001474421">
    <property type="component" value="Unassembled WGS sequence"/>
</dbReference>
<protein>
    <submittedName>
        <fullName evidence="2">Protein MB21D2</fullName>
    </submittedName>
</protein>
<reference evidence="2 3" key="1">
    <citation type="journal article" date="2024" name="Proc. Natl. Acad. Sci. U.S.A.">
        <title>The genetic regulatory architecture and epigenomic basis for age-related changes in rattlesnake venom.</title>
        <authorList>
            <person name="Hogan M.P."/>
            <person name="Holding M.L."/>
            <person name="Nystrom G.S."/>
            <person name="Colston T.J."/>
            <person name="Bartlett D.A."/>
            <person name="Mason A.J."/>
            <person name="Ellsworth S.A."/>
            <person name="Rautsaw R.M."/>
            <person name="Lawrence K.C."/>
            <person name="Strickland J.L."/>
            <person name="He B."/>
            <person name="Fraser P."/>
            <person name="Margres M.J."/>
            <person name="Gilbert D.M."/>
            <person name="Gibbs H.L."/>
            <person name="Parkinson C.L."/>
            <person name="Rokyta D.R."/>
        </authorList>
    </citation>
    <scope>NUCLEOTIDE SEQUENCE [LARGE SCALE GENOMIC DNA]</scope>
    <source>
        <strain evidence="2">DRR0105</strain>
    </source>
</reference>
<feature type="compositionally biased region" description="Low complexity" evidence="1">
    <location>
        <begin position="101"/>
        <end position="119"/>
    </location>
</feature>
<feature type="compositionally biased region" description="Gly residues" evidence="1">
    <location>
        <begin position="369"/>
        <end position="383"/>
    </location>
</feature>
<feature type="region of interest" description="Disordered" evidence="1">
    <location>
        <begin position="1"/>
        <end position="150"/>
    </location>
</feature>
<proteinExistence type="predicted"/>
<feature type="region of interest" description="Disordered" evidence="1">
    <location>
        <begin position="172"/>
        <end position="230"/>
    </location>
</feature>
<gene>
    <name evidence="2" type="ORF">NXF25_012272</name>
</gene>
<evidence type="ECO:0000313" key="3">
    <source>
        <dbReference type="Proteomes" id="UP001474421"/>
    </source>
</evidence>
<comment type="caution">
    <text evidence="2">The sequence shown here is derived from an EMBL/GenBank/DDBJ whole genome shotgun (WGS) entry which is preliminary data.</text>
</comment>
<organism evidence="2 3">
    <name type="scientific">Crotalus adamanteus</name>
    <name type="common">Eastern diamondback rattlesnake</name>
    <dbReference type="NCBI Taxonomy" id="8729"/>
    <lineage>
        <taxon>Eukaryota</taxon>
        <taxon>Metazoa</taxon>
        <taxon>Chordata</taxon>
        <taxon>Craniata</taxon>
        <taxon>Vertebrata</taxon>
        <taxon>Euteleostomi</taxon>
        <taxon>Lepidosauria</taxon>
        <taxon>Squamata</taxon>
        <taxon>Bifurcata</taxon>
        <taxon>Unidentata</taxon>
        <taxon>Episquamata</taxon>
        <taxon>Toxicofera</taxon>
        <taxon>Serpentes</taxon>
        <taxon>Colubroidea</taxon>
        <taxon>Viperidae</taxon>
        <taxon>Crotalinae</taxon>
        <taxon>Crotalus</taxon>
    </lineage>
</organism>
<dbReference type="AlphaFoldDB" id="A0AAW1BHW0"/>
<evidence type="ECO:0000256" key="1">
    <source>
        <dbReference type="SAM" id="MobiDB-lite"/>
    </source>
</evidence>
<dbReference type="EMBL" id="JAOTOJ010000005">
    <property type="protein sequence ID" value="KAK9401558.1"/>
    <property type="molecule type" value="Genomic_DNA"/>
</dbReference>
<feature type="region of interest" description="Disordered" evidence="1">
    <location>
        <begin position="347"/>
        <end position="451"/>
    </location>
</feature>
<name>A0AAW1BHW0_CROAD</name>
<evidence type="ECO:0000313" key="2">
    <source>
        <dbReference type="EMBL" id="KAK9401558.1"/>
    </source>
</evidence>
<sequence>MSTCSYDRTDPPEATPEAPRGQRAGGGILPHCCRKRGTRGQRESVGRGTPPGSKKGGPHQTPRSHGPPGERGKPPPPLAQSPQAELARPGSLGRGAEGGSAPDAQPAAPEGAAPGTASPCAAPLERSRAPAAAGRALPPRGPARPAAGTARCPGRFLAACPAGIQAWSCAAAEPARSLPPSARPGPARRRRPRQRRQAAKEAGRQAGRGRRAERSWGRRRRGGAAGLRAKMAAPPLASKAGCSAANAAAASGAGGALGPARAAAAFPELDFRSGARLEELNRLIQDFARQDQREYDDQRALEIHTAKDFIFSMLGEPLPPPRPLPHPLPGSLLGLWRALPRPETLRPACCAPPSPEPSPPPELQPAGLAAGGRAGWGGGGSGRAGRATFSRGGSGSASGARPPPCSGLRSAELASASPGWPDAPQTKAAPRREGEGRGGGRTFLHFKRVPC</sequence>
<feature type="compositionally biased region" description="Pro residues" evidence="1">
    <location>
        <begin position="350"/>
        <end position="363"/>
    </location>
</feature>